<keyword evidence="5" id="KW-1185">Reference proteome</keyword>
<dbReference type="RefSeq" id="WP_204402634.1">
    <property type="nucleotide sequence ID" value="NZ_JAFBEE010000012.1"/>
</dbReference>
<name>A0ABS2NR77_9FIRM</name>
<evidence type="ECO:0000313" key="5">
    <source>
        <dbReference type="Proteomes" id="UP001314796"/>
    </source>
</evidence>
<comment type="caution">
    <text evidence="4">The sequence shown here is derived from an EMBL/GenBank/DDBJ whole genome shotgun (WGS) entry which is preliminary data.</text>
</comment>
<evidence type="ECO:0000313" key="4">
    <source>
        <dbReference type="EMBL" id="MBM7615430.1"/>
    </source>
</evidence>
<gene>
    <name evidence="4" type="ORF">JOC73_002000</name>
</gene>
<organism evidence="4 5">
    <name type="scientific">Alkaliphilus hydrothermalis</name>
    <dbReference type="NCBI Taxonomy" id="1482730"/>
    <lineage>
        <taxon>Bacteria</taxon>
        <taxon>Bacillati</taxon>
        <taxon>Bacillota</taxon>
        <taxon>Clostridia</taxon>
        <taxon>Peptostreptococcales</taxon>
        <taxon>Natronincolaceae</taxon>
        <taxon>Alkaliphilus</taxon>
    </lineage>
</organism>
<sequence length="185" mass="19807">MKLSTRNMTLVALFAAITAVCSQIAIPLPFSPVPFTLQVVAVCLAGGILGSKLGGLALIVYILMGAAGMPVFAQFKGGLQVLVGPTGGFLFSFPIAAFLIGFVMERKNSLVTSIASMMFALILIYGLGFVQFKFVTAMGWEKSFYLVVAPYVVPDIIKIILTSAVVLSVNRSLERNNLKPKLQKI</sequence>
<protein>
    <recommendedName>
        <fullName evidence="2">Biotin transporter</fullName>
    </recommendedName>
</protein>
<evidence type="ECO:0000256" key="2">
    <source>
        <dbReference type="PIRNR" id="PIRNR016661"/>
    </source>
</evidence>
<feature type="transmembrane region" description="Helical" evidence="3">
    <location>
        <begin position="144"/>
        <end position="169"/>
    </location>
</feature>
<reference evidence="4 5" key="1">
    <citation type="submission" date="2021-01" db="EMBL/GenBank/DDBJ databases">
        <title>Genomic Encyclopedia of Type Strains, Phase IV (KMG-IV): sequencing the most valuable type-strain genomes for metagenomic binning, comparative biology and taxonomic classification.</title>
        <authorList>
            <person name="Goeker M."/>
        </authorList>
    </citation>
    <scope>NUCLEOTIDE SEQUENCE [LARGE SCALE GENOMIC DNA]</scope>
    <source>
        <strain evidence="4 5">DSM 25890</strain>
    </source>
</reference>
<dbReference type="Pfam" id="PF02632">
    <property type="entry name" value="BioY"/>
    <property type="match status" value="1"/>
</dbReference>
<feature type="transmembrane region" description="Helical" evidence="3">
    <location>
        <begin position="110"/>
        <end position="132"/>
    </location>
</feature>
<evidence type="ECO:0000256" key="1">
    <source>
        <dbReference type="ARBA" id="ARBA00010692"/>
    </source>
</evidence>
<keyword evidence="2" id="KW-1003">Cell membrane</keyword>
<keyword evidence="2 3" id="KW-0472">Membrane</keyword>
<dbReference type="Proteomes" id="UP001314796">
    <property type="component" value="Unassembled WGS sequence"/>
</dbReference>
<keyword evidence="2" id="KW-0813">Transport</keyword>
<dbReference type="PANTHER" id="PTHR34295">
    <property type="entry name" value="BIOTIN TRANSPORTER BIOY"/>
    <property type="match status" value="1"/>
</dbReference>
<dbReference type="PANTHER" id="PTHR34295:SF1">
    <property type="entry name" value="BIOTIN TRANSPORTER BIOY"/>
    <property type="match status" value="1"/>
</dbReference>
<comment type="similarity">
    <text evidence="1 2">Belongs to the BioY family.</text>
</comment>
<proteinExistence type="inferred from homology"/>
<keyword evidence="3" id="KW-0812">Transmembrane</keyword>
<evidence type="ECO:0000256" key="3">
    <source>
        <dbReference type="SAM" id="Phobius"/>
    </source>
</evidence>
<accession>A0ABS2NR77</accession>
<keyword evidence="3" id="KW-1133">Transmembrane helix</keyword>
<dbReference type="Gene3D" id="1.10.1760.20">
    <property type="match status" value="1"/>
</dbReference>
<dbReference type="EMBL" id="JAFBEE010000012">
    <property type="protein sequence ID" value="MBM7615430.1"/>
    <property type="molecule type" value="Genomic_DNA"/>
</dbReference>
<dbReference type="PIRSF" id="PIRSF016661">
    <property type="entry name" value="BioY"/>
    <property type="match status" value="1"/>
</dbReference>
<feature type="transmembrane region" description="Helical" evidence="3">
    <location>
        <begin position="81"/>
        <end position="103"/>
    </location>
</feature>
<comment type="subcellular location">
    <subcellularLocation>
        <location evidence="2">Cell membrane</location>
        <topology evidence="2">Multi-pass membrane protein</topology>
    </subcellularLocation>
</comment>
<dbReference type="InterPro" id="IPR003784">
    <property type="entry name" value="BioY"/>
</dbReference>